<evidence type="ECO:0000313" key="2">
    <source>
        <dbReference type="Proteomes" id="UP000070258"/>
    </source>
</evidence>
<proteinExistence type="predicted"/>
<gene>
    <name evidence="1" type="ORF">AXK60_11615</name>
</gene>
<comment type="caution">
    <text evidence="1">The sequence shown here is derived from an EMBL/GenBank/DDBJ whole genome shotgun (WGS) entry which is preliminary data.</text>
</comment>
<dbReference type="AlphaFoldDB" id="A0A138A8M5"/>
<sequence length="120" mass="12818">MTLNHKVTAALLGILGAIPLTFLGSGASSAEPANVGFDEPVATPVGAKIFVRNWGYGDAGWCTYHSRPKGASFDDVRIGFRLPSAGRYDVYVYGARPTGKHYIIGVDCTNAAPHSRETIY</sequence>
<organism evidence="1 2">
    <name type="scientific">Tsukamurella pseudospumae</name>
    <dbReference type="NCBI Taxonomy" id="239498"/>
    <lineage>
        <taxon>Bacteria</taxon>
        <taxon>Bacillati</taxon>
        <taxon>Actinomycetota</taxon>
        <taxon>Actinomycetes</taxon>
        <taxon>Mycobacteriales</taxon>
        <taxon>Tsukamurellaceae</taxon>
        <taxon>Tsukamurella</taxon>
    </lineage>
</organism>
<reference evidence="2" key="1">
    <citation type="submission" date="2016-02" db="EMBL/GenBank/DDBJ databases">
        <authorList>
            <person name="Wen L."/>
            <person name="He K."/>
            <person name="Yang H."/>
        </authorList>
    </citation>
    <scope>NUCLEOTIDE SEQUENCE [LARGE SCALE GENOMIC DNA]</scope>
    <source>
        <strain evidence="2">JCM 15929</strain>
    </source>
</reference>
<evidence type="ECO:0000313" key="1">
    <source>
        <dbReference type="EMBL" id="KXP06707.1"/>
    </source>
</evidence>
<accession>A0A138A8M5</accession>
<name>A0A138A8M5_9ACTN</name>
<dbReference type="Proteomes" id="UP000070258">
    <property type="component" value="Unassembled WGS sequence"/>
</dbReference>
<dbReference type="RefSeq" id="WP_068572557.1">
    <property type="nucleotide sequence ID" value="NZ_LSRF01000056.1"/>
</dbReference>
<dbReference type="EMBL" id="LSRF01000056">
    <property type="protein sequence ID" value="KXP06707.1"/>
    <property type="molecule type" value="Genomic_DNA"/>
</dbReference>
<dbReference type="STRING" id="239498.AXK60_11615"/>
<protein>
    <submittedName>
        <fullName evidence="1">Uncharacterized protein</fullName>
    </submittedName>
</protein>